<proteinExistence type="predicted"/>
<dbReference type="AlphaFoldDB" id="A0AAE4C8R9"/>
<protein>
    <recommendedName>
        <fullName evidence="4">PH domain-containing protein</fullName>
    </recommendedName>
</protein>
<organism evidence="2 3">
    <name type="scientific">Catenuloplanes atrovinosus</name>
    <dbReference type="NCBI Taxonomy" id="137266"/>
    <lineage>
        <taxon>Bacteria</taxon>
        <taxon>Bacillati</taxon>
        <taxon>Actinomycetota</taxon>
        <taxon>Actinomycetes</taxon>
        <taxon>Micromonosporales</taxon>
        <taxon>Micromonosporaceae</taxon>
        <taxon>Catenuloplanes</taxon>
    </lineage>
</organism>
<dbReference type="Proteomes" id="UP001183643">
    <property type="component" value="Unassembled WGS sequence"/>
</dbReference>
<feature type="transmembrane region" description="Helical" evidence="1">
    <location>
        <begin position="77"/>
        <end position="98"/>
    </location>
</feature>
<comment type="caution">
    <text evidence="2">The sequence shown here is derived from an EMBL/GenBank/DDBJ whole genome shotgun (WGS) entry which is preliminary data.</text>
</comment>
<feature type="transmembrane region" description="Helical" evidence="1">
    <location>
        <begin position="43"/>
        <end position="65"/>
    </location>
</feature>
<accession>A0AAE4C8R9</accession>
<keyword evidence="1" id="KW-0812">Transmembrane</keyword>
<name>A0AAE4C8R9_9ACTN</name>
<keyword evidence="1" id="KW-1133">Transmembrane helix</keyword>
<keyword evidence="1" id="KW-0472">Membrane</keyword>
<evidence type="ECO:0008006" key="4">
    <source>
        <dbReference type="Google" id="ProtNLM"/>
    </source>
</evidence>
<dbReference type="EMBL" id="JAVDYB010000001">
    <property type="protein sequence ID" value="MDR7275278.1"/>
    <property type="molecule type" value="Genomic_DNA"/>
</dbReference>
<evidence type="ECO:0000313" key="3">
    <source>
        <dbReference type="Proteomes" id="UP001183643"/>
    </source>
</evidence>
<sequence>MIELVRKVVRWEIALWVSLYRLTFRRPMPMEPGARDFGYVRPVAPVLGVFIVVSAIDIVAVDLALRHFLPDWEWLRTVALVLGVWGLLWMIGLAANLVTHRHVVGPSGLRVRNSHTLTLDLPWDTIETVRAHSRYLMESDTVQRAGDVVSIAMSSLTAVDVVFRAPVTLDLPKGREEGVTELRFHADRPDELVAFARTFLNDPVIA</sequence>
<evidence type="ECO:0000313" key="2">
    <source>
        <dbReference type="EMBL" id="MDR7275278.1"/>
    </source>
</evidence>
<dbReference type="RefSeq" id="WP_310366055.1">
    <property type="nucleotide sequence ID" value="NZ_JAVDYB010000001.1"/>
</dbReference>
<keyword evidence="3" id="KW-1185">Reference proteome</keyword>
<gene>
    <name evidence="2" type="ORF">J2S41_002056</name>
</gene>
<reference evidence="2" key="1">
    <citation type="submission" date="2023-07" db="EMBL/GenBank/DDBJ databases">
        <title>Sequencing the genomes of 1000 actinobacteria strains.</title>
        <authorList>
            <person name="Klenk H.-P."/>
        </authorList>
    </citation>
    <scope>NUCLEOTIDE SEQUENCE</scope>
    <source>
        <strain evidence="2">DSM 44707</strain>
    </source>
</reference>
<evidence type="ECO:0000256" key="1">
    <source>
        <dbReference type="SAM" id="Phobius"/>
    </source>
</evidence>